<dbReference type="Pfam" id="PF07508">
    <property type="entry name" value="Recombinase"/>
    <property type="match status" value="1"/>
</dbReference>
<feature type="domain" description="Recombinase" evidence="2">
    <location>
        <begin position="38"/>
        <end position="149"/>
    </location>
</feature>
<dbReference type="Proteomes" id="UP000003374">
    <property type="component" value="Unassembled WGS sequence"/>
</dbReference>
<dbReference type="AlphaFoldDB" id="A4BQ00"/>
<gene>
    <name evidence="3" type="ORF">NB231_04580</name>
</gene>
<organism evidence="3 4">
    <name type="scientific">Nitrococcus mobilis Nb-231</name>
    <dbReference type="NCBI Taxonomy" id="314278"/>
    <lineage>
        <taxon>Bacteria</taxon>
        <taxon>Pseudomonadati</taxon>
        <taxon>Pseudomonadota</taxon>
        <taxon>Gammaproteobacteria</taxon>
        <taxon>Chromatiales</taxon>
        <taxon>Ectothiorhodospiraceae</taxon>
        <taxon>Nitrococcus</taxon>
    </lineage>
</organism>
<protein>
    <submittedName>
        <fullName evidence="3">Resolvase</fullName>
    </submittedName>
</protein>
<dbReference type="Gene3D" id="3.90.1750.20">
    <property type="entry name" value="Putative Large Serine Recombinase, Chain B, Domain 2"/>
    <property type="match status" value="1"/>
</dbReference>
<feature type="coiled-coil region" evidence="1">
    <location>
        <begin position="237"/>
        <end position="264"/>
    </location>
</feature>
<dbReference type="Pfam" id="PF13408">
    <property type="entry name" value="Zn_ribbon_recom"/>
    <property type="match status" value="1"/>
</dbReference>
<dbReference type="HOGENOM" id="CLU_010686_18_17_6"/>
<dbReference type="eggNOG" id="COG1961">
    <property type="taxonomic scope" value="Bacteria"/>
</dbReference>
<dbReference type="InterPro" id="IPR038109">
    <property type="entry name" value="DNA_bind_recomb_sf"/>
</dbReference>
<dbReference type="PANTHER" id="PTHR30461">
    <property type="entry name" value="DNA-INVERTASE FROM LAMBDOID PROPHAGE"/>
    <property type="match status" value="1"/>
</dbReference>
<dbReference type="InterPro" id="IPR011109">
    <property type="entry name" value="DNA_bind_recombinase_dom"/>
</dbReference>
<dbReference type="PROSITE" id="PS51737">
    <property type="entry name" value="RECOMBINASE_DNA_BIND"/>
    <property type="match status" value="1"/>
</dbReference>
<evidence type="ECO:0000313" key="4">
    <source>
        <dbReference type="Proteomes" id="UP000003374"/>
    </source>
</evidence>
<dbReference type="GO" id="GO:0003677">
    <property type="term" value="F:DNA binding"/>
    <property type="evidence" value="ECO:0007669"/>
    <property type="project" value="InterPro"/>
</dbReference>
<accession>A4BQ00</accession>
<evidence type="ECO:0000256" key="1">
    <source>
        <dbReference type="SAM" id="Coils"/>
    </source>
</evidence>
<keyword evidence="1" id="KW-0175">Coiled coil</keyword>
<dbReference type="PANTHER" id="PTHR30461:SF23">
    <property type="entry name" value="DNA RECOMBINASE-RELATED"/>
    <property type="match status" value="1"/>
</dbReference>
<dbReference type="RefSeq" id="WP_005000116.1">
    <property type="nucleotide sequence ID" value="NZ_CH672427.1"/>
</dbReference>
<dbReference type="EMBL" id="AAOF01000004">
    <property type="protein sequence ID" value="EAR22155.1"/>
    <property type="molecule type" value="Genomic_DNA"/>
</dbReference>
<proteinExistence type="predicted"/>
<dbReference type="OrthoDB" id="9797501at2"/>
<dbReference type="GO" id="GO:0000150">
    <property type="term" value="F:DNA strand exchange activity"/>
    <property type="evidence" value="ECO:0007669"/>
    <property type="project" value="InterPro"/>
</dbReference>
<name>A4BQ00_9GAMM</name>
<sequence>MHGIKVLMAKNYIDNLSEETCKGMTEKAEQGIWPSYAPFGYRNVLGENGKKTIEPDPELASVVRQMFEWYVTGRYSVREITRMARAEGLAFRKTGNPVPQSSVHKMLRNPIYMGEFVWDGKIYEGNHQPIVSRELWNKAQAVLDGRSANRNRKPKRDFAFTGLIRCGHCGCSMVAEIKKNRYVYYHCSRAKGKCPEPYTREEVLEERFAELLDRLRFDDEVLAWVSQALRVSHGDEKQHHEDAIRRIQAEYNRLQNRIDAMYVDKLDGRIDIDFFDRKAAEWREEQRKCLALIREHQDANQTYLDEGIRLLELAQKAGRLFRQQSSAEKRRLLGFVLSNCIWKDDQLTAVYRQPFYLLAKNVIELEGKKPTGRARDGVFDNWRPSEDSNLALLRVSVQ</sequence>
<dbReference type="STRING" id="314278.NB231_04580"/>
<reference evidence="3 4" key="1">
    <citation type="submission" date="2006-02" db="EMBL/GenBank/DDBJ databases">
        <authorList>
            <person name="Waterbury J."/>
            <person name="Ferriera S."/>
            <person name="Johnson J."/>
            <person name="Kravitz S."/>
            <person name="Halpern A."/>
            <person name="Remington K."/>
            <person name="Beeson K."/>
            <person name="Tran B."/>
            <person name="Rogers Y.-H."/>
            <person name="Friedman R."/>
            <person name="Venter J.C."/>
        </authorList>
    </citation>
    <scope>NUCLEOTIDE SEQUENCE [LARGE SCALE GENOMIC DNA]</scope>
    <source>
        <strain evidence="3 4">Nb-231</strain>
    </source>
</reference>
<dbReference type="InterPro" id="IPR050639">
    <property type="entry name" value="SSR_resolvase"/>
</dbReference>
<comment type="caution">
    <text evidence="3">The sequence shown here is derived from an EMBL/GenBank/DDBJ whole genome shotgun (WGS) entry which is preliminary data.</text>
</comment>
<dbReference type="InterPro" id="IPR025827">
    <property type="entry name" value="Zn_ribbon_recom_dom"/>
</dbReference>
<keyword evidence="4" id="KW-1185">Reference proteome</keyword>
<evidence type="ECO:0000259" key="2">
    <source>
        <dbReference type="PROSITE" id="PS51737"/>
    </source>
</evidence>
<evidence type="ECO:0000313" key="3">
    <source>
        <dbReference type="EMBL" id="EAR22155.1"/>
    </source>
</evidence>